<feature type="transmembrane region" description="Helical" evidence="8">
    <location>
        <begin position="350"/>
        <end position="373"/>
    </location>
</feature>
<dbReference type="PROSITE" id="PS50893">
    <property type="entry name" value="ABC_TRANSPORTER_2"/>
    <property type="match status" value="1"/>
</dbReference>
<comment type="subcellular location">
    <subcellularLocation>
        <location evidence="1">Membrane</location>
    </subcellularLocation>
</comment>
<dbReference type="EMBL" id="CM000143">
    <property type="protein sequence ID" value="EEE65949.1"/>
    <property type="molecule type" value="Genomic_DNA"/>
</dbReference>
<dbReference type="Pfam" id="PF00005">
    <property type="entry name" value="ABC_tran"/>
    <property type="match status" value="1"/>
</dbReference>
<evidence type="ECO:0000256" key="6">
    <source>
        <dbReference type="ARBA" id="ARBA00022989"/>
    </source>
</evidence>
<dbReference type="GO" id="GO:0140359">
    <property type="term" value="F:ABC-type transporter activity"/>
    <property type="evidence" value="ECO:0007669"/>
    <property type="project" value="InterPro"/>
</dbReference>
<name>B9FTY7_ORYSJ</name>
<dbReference type="PROSITE" id="PS00211">
    <property type="entry name" value="ABC_TRANSPORTER_1"/>
    <property type="match status" value="1"/>
</dbReference>
<dbReference type="InterPro" id="IPR027417">
    <property type="entry name" value="P-loop_NTPase"/>
</dbReference>
<dbReference type="AlphaFoldDB" id="B9FTY7"/>
<dbReference type="InterPro" id="IPR026082">
    <property type="entry name" value="ABCA"/>
</dbReference>
<accession>B9FTY7</accession>
<dbReference type="InterPro" id="IPR003439">
    <property type="entry name" value="ABC_transporter-like_ATP-bd"/>
</dbReference>
<sequence>MEPSAAVASRPPSFTAQTNALLRKNLIFQKRNRKGTIRLIIVPIYLCLLLTILQRVINSVLDKPKFRCGCKCVDVNGTGSCQNVCGIQYSTLDQAGSCPIPNPPEWPALLQLPRPEYRAMQESSLYAGFPDVSCRKSQSCAATIPFTGANETLSNIVMQNLFTSSPLSNLSDNASISSLLLGTDVPGTYTGFIEPAFVSDRPIYVLRPQCKASDSVTVPITFGDINIRKEMLCIQGLPLWRNSSAIINEETFNGYRKGKSQEGINEIPMAYDFQDSNEKHFSVLALYNSTYQNVSYVPMPFGLLHISRSLNAVSNAYLQFLRGSGVKMLLAFTKEMPKQETRLRFDFSSVIGPLFFEWVVALLFPVMLTYLVYEKQHKLRTMMKMHGLGDGPYWIIYYAYFLILSMIVLAFLTATFFSKVNTAQGSLIRNFIEGGKFPKKRKRKRNTQQSSIRGKLLIKYYNNRVAAMQLSVMISRKFILGRVGNPENFPVRGLSLALPYGECLGILGPNGAGKSSFISMMIGLTRPTSGNAFVREFSIQTDMEKIYNSMGVCPQNDMLWEMLTGREHLQFYGRLKSLNGSDLDTAVNESLRSVNLLHGGAPDKQVRKYSGGMKRRLSVAISLIGDAKVVYMDEPSTGLDPASRKSLWDAVKQAKRDRAIVLTTHSMEEAEVLCDRLCIMVDGSLQCIGTPKELIARYGGYYVLTMTTSPEFEQEVENLARKLSPNARKVYHLSGTQKYELPKQQVRIADVFMAVENFKRRTEVQAWGLADTTMEDVFVKVAKGAQSSEELS</sequence>
<keyword evidence="5" id="KW-0067">ATP-binding</keyword>
<keyword evidence="4" id="KW-0547">Nucleotide-binding</keyword>
<dbReference type="InterPro" id="IPR017871">
    <property type="entry name" value="ABC_transporter-like_CS"/>
</dbReference>
<evidence type="ECO:0000256" key="1">
    <source>
        <dbReference type="ARBA" id="ARBA00004370"/>
    </source>
</evidence>
<dbReference type="CDD" id="cd03263">
    <property type="entry name" value="ABC_subfamily_A"/>
    <property type="match status" value="1"/>
</dbReference>
<proteinExistence type="inferred from homology"/>
<evidence type="ECO:0000256" key="4">
    <source>
        <dbReference type="ARBA" id="ARBA00022741"/>
    </source>
</evidence>
<comment type="similarity">
    <text evidence="2">Belongs to the ABC transporter superfamily. ABCA family. CPR flippase (TC 3.A.1.211) subfamily.</text>
</comment>
<evidence type="ECO:0000256" key="8">
    <source>
        <dbReference type="SAM" id="Phobius"/>
    </source>
</evidence>
<evidence type="ECO:0000313" key="10">
    <source>
        <dbReference type="EMBL" id="EEE65949.1"/>
    </source>
</evidence>
<feature type="transmembrane region" description="Helical" evidence="8">
    <location>
        <begin position="37"/>
        <end position="57"/>
    </location>
</feature>
<dbReference type="Pfam" id="PF24526">
    <property type="entry name" value="ABCA12_C"/>
    <property type="match status" value="1"/>
</dbReference>
<dbReference type="GO" id="GO:0005524">
    <property type="term" value="F:ATP binding"/>
    <property type="evidence" value="ECO:0007669"/>
    <property type="project" value="UniProtKB-KW"/>
</dbReference>
<dbReference type="GO" id="GO:0016887">
    <property type="term" value="F:ATP hydrolysis activity"/>
    <property type="evidence" value="ECO:0007669"/>
    <property type="project" value="InterPro"/>
</dbReference>
<evidence type="ECO:0000256" key="3">
    <source>
        <dbReference type="ARBA" id="ARBA00022692"/>
    </source>
</evidence>
<dbReference type="SUPFAM" id="SSF52540">
    <property type="entry name" value="P-loop containing nucleoside triphosphate hydrolases"/>
    <property type="match status" value="1"/>
</dbReference>
<dbReference type="PANTHER" id="PTHR19229">
    <property type="entry name" value="ATP-BINDING CASSETTE TRANSPORTER SUBFAMILY A ABCA"/>
    <property type="match status" value="1"/>
</dbReference>
<keyword evidence="3 8" id="KW-0812">Transmembrane</keyword>
<feature type="transmembrane region" description="Helical" evidence="8">
    <location>
        <begin position="394"/>
        <end position="417"/>
    </location>
</feature>
<reference evidence="10" key="1">
    <citation type="journal article" date="2005" name="PLoS Biol.">
        <title>The genomes of Oryza sativa: a history of duplications.</title>
        <authorList>
            <person name="Yu J."/>
            <person name="Wang J."/>
            <person name="Lin W."/>
            <person name="Li S."/>
            <person name="Li H."/>
            <person name="Zhou J."/>
            <person name="Ni P."/>
            <person name="Dong W."/>
            <person name="Hu S."/>
            <person name="Zeng C."/>
            <person name="Zhang J."/>
            <person name="Zhang Y."/>
            <person name="Li R."/>
            <person name="Xu Z."/>
            <person name="Li S."/>
            <person name="Li X."/>
            <person name="Zheng H."/>
            <person name="Cong L."/>
            <person name="Lin L."/>
            <person name="Yin J."/>
            <person name="Geng J."/>
            <person name="Li G."/>
            <person name="Shi J."/>
            <person name="Liu J."/>
            <person name="Lv H."/>
            <person name="Li J."/>
            <person name="Wang J."/>
            <person name="Deng Y."/>
            <person name="Ran L."/>
            <person name="Shi X."/>
            <person name="Wang X."/>
            <person name="Wu Q."/>
            <person name="Li C."/>
            <person name="Ren X."/>
            <person name="Wang J."/>
            <person name="Wang X."/>
            <person name="Li D."/>
            <person name="Liu D."/>
            <person name="Zhang X."/>
            <person name="Ji Z."/>
            <person name="Zhao W."/>
            <person name="Sun Y."/>
            <person name="Zhang Z."/>
            <person name="Bao J."/>
            <person name="Han Y."/>
            <person name="Dong L."/>
            <person name="Ji J."/>
            <person name="Chen P."/>
            <person name="Wu S."/>
            <person name="Liu J."/>
            <person name="Xiao Y."/>
            <person name="Bu D."/>
            <person name="Tan J."/>
            <person name="Yang L."/>
            <person name="Ye C."/>
            <person name="Zhang J."/>
            <person name="Xu J."/>
            <person name="Zhou Y."/>
            <person name="Yu Y."/>
            <person name="Zhang B."/>
            <person name="Zhuang S."/>
            <person name="Wei H."/>
            <person name="Liu B."/>
            <person name="Lei M."/>
            <person name="Yu H."/>
            <person name="Li Y."/>
            <person name="Xu H."/>
            <person name="Wei S."/>
            <person name="He X."/>
            <person name="Fang L."/>
            <person name="Zhang Z."/>
            <person name="Zhang Y."/>
            <person name="Huang X."/>
            <person name="Su Z."/>
            <person name="Tong W."/>
            <person name="Li J."/>
            <person name="Tong Z."/>
            <person name="Li S."/>
            <person name="Ye J."/>
            <person name="Wang L."/>
            <person name="Fang L."/>
            <person name="Lei T."/>
            <person name="Chen C."/>
            <person name="Chen H."/>
            <person name="Xu Z."/>
            <person name="Li H."/>
            <person name="Huang H."/>
            <person name="Zhang F."/>
            <person name="Xu H."/>
            <person name="Li N."/>
            <person name="Zhao C."/>
            <person name="Li S."/>
            <person name="Dong L."/>
            <person name="Huang Y."/>
            <person name="Li L."/>
            <person name="Xi Y."/>
            <person name="Qi Q."/>
            <person name="Li W."/>
            <person name="Zhang B."/>
            <person name="Hu W."/>
            <person name="Zhang Y."/>
            <person name="Tian X."/>
            <person name="Jiao Y."/>
            <person name="Liang X."/>
            <person name="Jin J."/>
            <person name="Gao L."/>
            <person name="Zheng W."/>
            <person name="Hao B."/>
            <person name="Liu S."/>
            <person name="Wang W."/>
            <person name="Yuan L."/>
            <person name="Cao M."/>
            <person name="McDermott J."/>
            <person name="Samudrala R."/>
            <person name="Wang J."/>
            <person name="Wong G.K."/>
            <person name="Yang H."/>
        </authorList>
    </citation>
    <scope>NUCLEOTIDE SEQUENCE [LARGE SCALE GENOMIC DNA]</scope>
</reference>
<dbReference type="SMART" id="SM00382">
    <property type="entry name" value="AAA"/>
    <property type="match status" value="1"/>
</dbReference>
<evidence type="ECO:0000256" key="2">
    <source>
        <dbReference type="ARBA" id="ARBA00008526"/>
    </source>
</evidence>
<keyword evidence="7 8" id="KW-0472">Membrane</keyword>
<evidence type="ECO:0000259" key="9">
    <source>
        <dbReference type="PROSITE" id="PS50893"/>
    </source>
</evidence>
<keyword evidence="6 8" id="KW-1133">Transmembrane helix</keyword>
<reference evidence="10" key="2">
    <citation type="submission" date="2008-12" db="EMBL/GenBank/DDBJ databases">
        <title>Improved gene annotation of the rice (Oryza sativa) genomes.</title>
        <authorList>
            <person name="Wang J."/>
            <person name="Li R."/>
            <person name="Fan W."/>
            <person name="Huang Q."/>
            <person name="Zhang J."/>
            <person name="Zhou Y."/>
            <person name="Hu Y."/>
            <person name="Zi S."/>
            <person name="Li J."/>
            <person name="Ni P."/>
            <person name="Zheng H."/>
            <person name="Zhang Y."/>
            <person name="Zhao M."/>
            <person name="Hao Q."/>
            <person name="McDermott J."/>
            <person name="Samudrala R."/>
            <person name="Kristiansen K."/>
            <person name="Wong G.K.-S."/>
        </authorList>
    </citation>
    <scope>NUCLEOTIDE SEQUENCE</scope>
</reference>
<evidence type="ECO:0000256" key="7">
    <source>
        <dbReference type="ARBA" id="ARBA00023136"/>
    </source>
</evidence>
<gene>
    <name evidence="10" type="ORF">OsJ_21829</name>
</gene>
<dbReference type="GO" id="GO:0016020">
    <property type="term" value="C:membrane"/>
    <property type="evidence" value="ECO:0007669"/>
    <property type="project" value="UniProtKB-SubCell"/>
</dbReference>
<feature type="domain" description="ABC transporter" evidence="9">
    <location>
        <begin position="468"/>
        <end position="707"/>
    </location>
</feature>
<organism evidence="10">
    <name type="scientific">Oryza sativa subsp. japonica</name>
    <name type="common">Rice</name>
    <dbReference type="NCBI Taxonomy" id="39947"/>
    <lineage>
        <taxon>Eukaryota</taxon>
        <taxon>Viridiplantae</taxon>
        <taxon>Streptophyta</taxon>
        <taxon>Embryophyta</taxon>
        <taxon>Tracheophyta</taxon>
        <taxon>Spermatophyta</taxon>
        <taxon>Magnoliopsida</taxon>
        <taxon>Liliopsida</taxon>
        <taxon>Poales</taxon>
        <taxon>Poaceae</taxon>
        <taxon>BOP clade</taxon>
        <taxon>Oryzoideae</taxon>
        <taxon>Oryzeae</taxon>
        <taxon>Oryzinae</taxon>
        <taxon>Oryza</taxon>
        <taxon>Oryza sativa</taxon>
    </lineage>
</organism>
<dbReference type="FunFam" id="3.40.50.300:FF:000633">
    <property type="entry name" value="ABC transporter A family member 7"/>
    <property type="match status" value="1"/>
</dbReference>
<evidence type="ECO:0000256" key="5">
    <source>
        <dbReference type="ARBA" id="ARBA00022840"/>
    </source>
</evidence>
<dbReference type="Gene3D" id="3.40.50.300">
    <property type="entry name" value="P-loop containing nucleotide triphosphate hydrolases"/>
    <property type="match status" value="1"/>
</dbReference>
<protein>
    <recommendedName>
        <fullName evidence="9">ABC transporter domain-containing protein</fullName>
    </recommendedName>
</protein>
<dbReference type="Proteomes" id="UP000007752">
    <property type="component" value="Chromosome 6"/>
</dbReference>
<dbReference type="PANTHER" id="PTHR19229:SF257">
    <property type="entry name" value="OS06G0589300 PROTEIN"/>
    <property type="match status" value="1"/>
</dbReference>
<dbReference type="InterPro" id="IPR003593">
    <property type="entry name" value="AAA+_ATPase"/>
</dbReference>